<dbReference type="AlphaFoldDB" id="A0A4D7ATV5"/>
<dbReference type="GO" id="GO:0005506">
    <property type="term" value="F:iron ion binding"/>
    <property type="evidence" value="ECO:0007669"/>
    <property type="project" value="InterPro"/>
</dbReference>
<evidence type="ECO:0000256" key="1">
    <source>
        <dbReference type="ARBA" id="ARBA00049958"/>
    </source>
</evidence>
<proteinExistence type="predicted"/>
<dbReference type="EMBL" id="CP034413">
    <property type="protein sequence ID" value="QCI58930.1"/>
    <property type="molecule type" value="Genomic_DNA"/>
</dbReference>
<reference evidence="4" key="1">
    <citation type="submission" date="2018-12" db="EMBL/GenBank/DDBJ databases">
        <title>Dusodibacter welbiota gen. nov., sp. nov., isolated from human faeces and emended description of the Oscillibacter genus.</title>
        <authorList>
            <person name="Le Roy T."/>
            <person name="Van der Smissen P."/>
            <person name="Delzenne N."/>
            <person name="Muccioli G."/>
            <person name="Collet J.F."/>
            <person name="Cani P.D."/>
        </authorList>
    </citation>
    <scope>NUCLEOTIDE SEQUENCE [LARGE SCALE GENOMIC DNA]</scope>
    <source>
        <strain evidence="4">J115</strain>
    </source>
</reference>
<dbReference type="PANTHER" id="PTHR11178">
    <property type="entry name" value="IRON-SULFUR CLUSTER SCAFFOLD PROTEIN NFU-RELATED"/>
    <property type="match status" value="1"/>
</dbReference>
<dbReference type="RefSeq" id="WP_021748171.1">
    <property type="nucleotide sequence ID" value="NZ_CAUWCU010000012.1"/>
</dbReference>
<name>A0A4D7ATV5_9FIRM</name>
<dbReference type="KEGG" id="obj:EIO64_06545"/>
<dbReference type="Pfam" id="PF01106">
    <property type="entry name" value="NifU"/>
    <property type="match status" value="1"/>
</dbReference>
<gene>
    <name evidence="3" type="ORF">EIO64_06545</name>
</gene>
<evidence type="ECO:0000259" key="2">
    <source>
        <dbReference type="Pfam" id="PF01106"/>
    </source>
</evidence>
<dbReference type="Gene3D" id="3.30.300.130">
    <property type="entry name" value="Fe-S cluster assembly (FSCA)"/>
    <property type="match status" value="1"/>
</dbReference>
<feature type="domain" description="NIF system FeS cluster assembly NifU C-terminal" evidence="2">
    <location>
        <begin position="8"/>
        <end position="71"/>
    </location>
</feature>
<comment type="function">
    <text evidence="1">May be involved in the formation or repair of [Fe-S] clusters present in iron-sulfur proteins.</text>
</comment>
<evidence type="ECO:0000313" key="4">
    <source>
        <dbReference type="Proteomes" id="UP000298642"/>
    </source>
</evidence>
<dbReference type="InterPro" id="IPR034904">
    <property type="entry name" value="FSCA_dom_sf"/>
</dbReference>
<protein>
    <submittedName>
        <fullName evidence="3">NifU family protein</fullName>
    </submittedName>
</protein>
<dbReference type="Proteomes" id="UP000298642">
    <property type="component" value="Chromosome"/>
</dbReference>
<dbReference type="InterPro" id="IPR001075">
    <property type="entry name" value="NIF_FeS_clus_asmbl_NifU_C"/>
</dbReference>
<evidence type="ECO:0000313" key="3">
    <source>
        <dbReference type="EMBL" id="QCI58930.1"/>
    </source>
</evidence>
<keyword evidence="4" id="KW-1185">Reference proteome</keyword>
<dbReference type="SUPFAM" id="SSF117916">
    <property type="entry name" value="Fe-S cluster assembly (FSCA) domain-like"/>
    <property type="match status" value="1"/>
</dbReference>
<dbReference type="GO" id="GO:0016226">
    <property type="term" value="P:iron-sulfur cluster assembly"/>
    <property type="evidence" value="ECO:0007669"/>
    <property type="project" value="InterPro"/>
</dbReference>
<sequence length="97" mass="11018">MREEWKQIEAVLDEKVRPSLRAHGGELEIDHLEDGVLYIKLLGQCAGCPSADLTNETLIEHELTAALPELVQKVVVVQTVSDELWEQAKRLLRDHHL</sequence>
<dbReference type="GO" id="GO:0051536">
    <property type="term" value="F:iron-sulfur cluster binding"/>
    <property type="evidence" value="ECO:0007669"/>
    <property type="project" value="InterPro"/>
</dbReference>
<accession>A0A4D7ATV5</accession>
<organism evidence="3 4">
    <name type="scientific">Dysosmobacter welbionis</name>
    <dbReference type="NCBI Taxonomy" id="2093857"/>
    <lineage>
        <taxon>Bacteria</taxon>
        <taxon>Bacillati</taxon>
        <taxon>Bacillota</taxon>
        <taxon>Clostridia</taxon>
        <taxon>Eubacteriales</taxon>
        <taxon>Oscillospiraceae</taxon>
        <taxon>Dysosmobacter</taxon>
    </lineage>
</organism>